<dbReference type="GO" id="GO:0016020">
    <property type="term" value="C:membrane"/>
    <property type="evidence" value="ECO:0007669"/>
    <property type="project" value="UniProtKB-SubCell"/>
</dbReference>
<keyword evidence="2" id="KW-0813">Transport</keyword>
<evidence type="ECO:0000313" key="9">
    <source>
        <dbReference type="EMBL" id="KIY92488.1"/>
    </source>
</evidence>
<dbReference type="PROSITE" id="PS00211">
    <property type="entry name" value="ABC_TRANSPORTER_1"/>
    <property type="match status" value="1"/>
</dbReference>
<dbReference type="InterPro" id="IPR050352">
    <property type="entry name" value="ABCG_transporters"/>
</dbReference>
<dbReference type="InterPro" id="IPR013525">
    <property type="entry name" value="ABC2_TM"/>
</dbReference>
<feature type="domain" description="ABC transporter" evidence="8">
    <location>
        <begin position="1"/>
        <end position="259"/>
    </location>
</feature>
<evidence type="ECO:0000256" key="7">
    <source>
        <dbReference type="SAM" id="Phobius"/>
    </source>
</evidence>
<sequence>MAVQALLGPSGAGKSTLMDILAQRKSVGALTGQLLVGGRPAGRAFMRRTAYVPQDDNFVPTMTAMEIMRFYSNVVLPESMGRAARQRRVEEVLAALGLRAAHRTLVGGVLPGGLLLRGLSGGERKRLSVAAGVLAAPSVLFLDEPTSGLDSFAALTVMGYMKRMARRSGQVVIASIHQPRSAIWSMFDTVGAGVGPWGGRAPGAWRLACGTAGLRRSRAGGGCGRLRLVTLLSSGRLMYTGAREGLVEWFADRGYHYEPTRHGVASDWALDLVAIGFSKPKRYYGHTIRTKEQLHAASSLFVQQYCKAEGLTTDASRHTASSTCSARPAGGGGGAPAPPSPAGGRPAHSGDAGFVAPVASARPGWATGWWTQYTSCLGRELLAITRNPADVAGRMLTFSWVALLMGMLYYNMPPDARSLRGRLNLLFNGLVFFCLMPYVSMSLYTADKKFYIADASARLYRPLAYYLAKVNTNWQ</sequence>
<evidence type="ECO:0000256" key="3">
    <source>
        <dbReference type="ARBA" id="ARBA00022692"/>
    </source>
</evidence>
<dbReference type="PANTHER" id="PTHR48041:SF139">
    <property type="entry name" value="PROTEIN SCARLET"/>
    <property type="match status" value="1"/>
</dbReference>
<evidence type="ECO:0000259" key="8">
    <source>
        <dbReference type="PROSITE" id="PS50893"/>
    </source>
</evidence>
<keyword evidence="3 7" id="KW-0812">Transmembrane</keyword>
<evidence type="ECO:0000256" key="5">
    <source>
        <dbReference type="ARBA" id="ARBA00023136"/>
    </source>
</evidence>
<dbReference type="InterPro" id="IPR027417">
    <property type="entry name" value="P-loop_NTPase"/>
</dbReference>
<evidence type="ECO:0000256" key="1">
    <source>
        <dbReference type="ARBA" id="ARBA00004141"/>
    </source>
</evidence>
<dbReference type="Proteomes" id="UP000054498">
    <property type="component" value="Unassembled WGS sequence"/>
</dbReference>
<dbReference type="Pfam" id="PF00005">
    <property type="entry name" value="ABC_tran"/>
    <property type="match status" value="1"/>
</dbReference>
<feature type="region of interest" description="Disordered" evidence="6">
    <location>
        <begin position="317"/>
        <end position="348"/>
    </location>
</feature>
<dbReference type="PANTHER" id="PTHR48041">
    <property type="entry name" value="ABC TRANSPORTER G FAMILY MEMBER 28"/>
    <property type="match status" value="1"/>
</dbReference>
<accession>A0A0D2K8N7</accession>
<organism evidence="9 10">
    <name type="scientific">Monoraphidium neglectum</name>
    <dbReference type="NCBI Taxonomy" id="145388"/>
    <lineage>
        <taxon>Eukaryota</taxon>
        <taxon>Viridiplantae</taxon>
        <taxon>Chlorophyta</taxon>
        <taxon>core chlorophytes</taxon>
        <taxon>Chlorophyceae</taxon>
        <taxon>CS clade</taxon>
        <taxon>Sphaeropleales</taxon>
        <taxon>Selenastraceae</taxon>
        <taxon>Monoraphidium</taxon>
    </lineage>
</organism>
<dbReference type="OrthoDB" id="66620at2759"/>
<dbReference type="RefSeq" id="XP_013891508.1">
    <property type="nucleotide sequence ID" value="XM_014036054.1"/>
</dbReference>
<dbReference type="GeneID" id="25733140"/>
<dbReference type="GO" id="GO:0005524">
    <property type="term" value="F:ATP binding"/>
    <property type="evidence" value="ECO:0007669"/>
    <property type="project" value="InterPro"/>
</dbReference>
<keyword evidence="4 7" id="KW-1133">Transmembrane helix</keyword>
<proteinExistence type="predicted"/>
<dbReference type="SUPFAM" id="SSF52540">
    <property type="entry name" value="P-loop containing nucleoside triphosphate hydrolases"/>
    <property type="match status" value="1"/>
</dbReference>
<feature type="transmembrane region" description="Helical" evidence="7">
    <location>
        <begin position="423"/>
        <end position="441"/>
    </location>
</feature>
<comment type="subcellular location">
    <subcellularLocation>
        <location evidence="1">Membrane</location>
        <topology evidence="1">Multi-pass membrane protein</topology>
    </subcellularLocation>
</comment>
<protein>
    <submittedName>
        <fullName evidence="9">ABC transporter G family protein</fullName>
    </submittedName>
</protein>
<keyword evidence="10" id="KW-1185">Reference proteome</keyword>
<dbReference type="Gene3D" id="3.40.50.300">
    <property type="entry name" value="P-loop containing nucleotide triphosphate hydrolases"/>
    <property type="match status" value="1"/>
</dbReference>
<dbReference type="GO" id="GO:0140359">
    <property type="term" value="F:ABC-type transporter activity"/>
    <property type="evidence" value="ECO:0007669"/>
    <property type="project" value="InterPro"/>
</dbReference>
<dbReference type="InterPro" id="IPR017871">
    <property type="entry name" value="ABC_transporter-like_CS"/>
</dbReference>
<gene>
    <name evidence="9" type="ORF">MNEG_15475</name>
</gene>
<dbReference type="AlphaFoldDB" id="A0A0D2K8N7"/>
<dbReference type="Pfam" id="PF01061">
    <property type="entry name" value="ABC2_membrane"/>
    <property type="match status" value="1"/>
</dbReference>
<reference evidence="9 10" key="1">
    <citation type="journal article" date="2013" name="BMC Genomics">
        <title>Reconstruction of the lipid metabolism for the microalga Monoraphidium neglectum from its genome sequence reveals characteristics suitable for biofuel production.</title>
        <authorList>
            <person name="Bogen C."/>
            <person name="Al-Dilaimi A."/>
            <person name="Albersmeier A."/>
            <person name="Wichmann J."/>
            <person name="Grundmann M."/>
            <person name="Rupp O."/>
            <person name="Lauersen K.J."/>
            <person name="Blifernez-Klassen O."/>
            <person name="Kalinowski J."/>
            <person name="Goesmann A."/>
            <person name="Mussgnug J.H."/>
            <person name="Kruse O."/>
        </authorList>
    </citation>
    <scope>NUCLEOTIDE SEQUENCE [LARGE SCALE GENOMIC DNA]</scope>
    <source>
        <strain evidence="9 10">SAG 48.87</strain>
    </source>
</reference>
<feature type="transmembrane region" description="Helical" evidence="7">
    <location>
        <begin position="391"/>
        <end position="411"/>
    </location>
</feature>
<dbReference type="InterPro" id="IPR003439">
    <property type="entry name" value="ABC_transporter-like_ATP-bd"/>
</dbReference>
<dbReference type="PROSITE" id="PS50893">
    <property type="entry name" value="ABC_TRANSPORTER_2"/>
    <property type="match status" value="1"/>
</dbReference>
<dbReference type="GO" id="GO:0016887">
    <property type="term" value="F:ATP hydrolysis activity"/>
    <property type="evidence" value="ECO:0007669"/>
    <property type="project" value="InterPro"/>
</dbReference>
<keyword evidence="5 7" id="KW-0472">Membrane</keyword>
<name>A0A0D2K8N7_9CHLO</name>
<evidence type="ECO:0000313" key="10">
    <source>
        <dbReference type="Proteomes" id="UP000054498"/>
    </source>
</evidence>
<evidence type="ECO:0000256" key="6">
    <source>
        <dbReference type="SAM" id="MobiDB-lite"/>
    </source>
</evidence>
<dbReference type="KEGG" id="mng:MNEG_15475"/>
<evidence type="ECO:0000256" key="2">
    <source>
        <dbReference type="ARBA" id="ARBA00022448"/>
    </source>
</evidence>
<dbReference type="EMBL" id="KK105579">
    <property type="protein sequence ID" value="KIY92488.1"/>
    <property type="molecule type" value="Genomic_DNA"/>
</dbReference>
<evidence type="ECO:0000256" key="4">
    <source>
        <dbReference type="ARBA" id="ARBA00022989"/>
    </source>
</evidence>